<proteinExistence type="predicted"/>
<feature type="transmembrane region" description="Helical" evidence="2">
    <location>
        <begin position="124"/>
        <end position="143"/>
    </location>
</feature>
<evidence type="ECO:0000256" key="2">
    <source>
        <dbReference type="SAM" id="Phobius"/>
    </source>
</evidence>
<organism evidence="3 4">
    <name type="scientific">Acanthamoeba castellanii (strain ATCC 30010 / Neff)</name>
    <dbReference type="NCBI Taxonomy" id="1257118"/>
    <lineage>
        <taxon>Eukaryota</taxon>
        <taxon>Amoebozoa</taxon>
        <taxon>Discosea</taxon>
        <taxon>Longamoebia</taxon>
        <taxon>Centramoebida</taxon>
        <taxon>Acanthamoebidae</taxon>
        <taxon>Acanthamoeba</taxon>
    </lineage>
</organism>
<evidence type="ECO:0000313" key="3">
    <source>
        <dbReference type="EMBL" id="ELR16302.1"/>
    </source>
</evidence>
<dbReference type="PANTHER" id="PTHR10974">
    <property type="entry name" value="FI08016P-RELATED"/>
    <property type="match status" value="1"/>
</dbReference>
<sequence length="771" mass="86408">MLGNEWLSANNGRRRSSVSNGTSNTSNNVHCERWWNALIAVVGFDVAALLYWTSLEPQESLEELHRNLPRLASCLMAPPSSSSSPSSTPSPDSLLLHAATPLYPHHPPPLSPLNAGGRGHRRGAIGWGVLVYGAILLTCLLLVDQGNTLERHGGFNQLLFLIFFLPCLVLSLAVRRRAFVWLWVGLACSILLFGHVRFERGRALWPLGLGDSRMEKATLPTAGEPVMGCRIPPPERNWEDVPPNGFMNFWAGSQTCPAQDTFAWLDESNEVLTVDCSKAETGLLSRLMSSAGPGSGPYSFRGAPQGTVYLLPRMEALSWLEKGIGEIALQRWMLGNVLNFTYPGHPVNLHHLERLRDSSDSSNNGAAAEAMATTLAGMDAGELDVLRSRLDFAAEALLVSCGRESNLIFRNVRNETAVERVCKHSSEQAQASDLVPEAQTFPKKLNVMVVYLDAVSRRQLHRKMPETVSFLEEIYAGKWHNNVSSVFQFFNYHAIGSITKLNMRAMYMGHVVKDLLQTSYRAIWDHFRDNGYVTGLSDNECEDKVARLANTNTTWDHQFLSPFCLPEYLPVGDPHGNWVGPFALKARCMYGKHVHQWVLDYFAKFWRSYADVPRFGIAAFIEGHEGTGEVINLVDTDLASFLRDADLIDYNSTVVFLVSDHGHHMSLWWTLHAESAVRENALPLLHMIAPNWVLRQYPHLERNLLANQQRLVTSFDFHATLRHILLGEAVDRPEWQNKLPIFMTAKSLFGEIDPHRDCPWAGIPPNMCQCR</sequence>
<feature type="transmembrane region" description="Helical" evidence="2">
    <location>
        <begin position="155"/>
        <end position="173"/>
    </location>
</feature>
<keyword evidence="2" id="KW-0472">Membrane</keyword>
<keyword evidence="2" id="KW-1133">Transmembrane helix</keyword>
<evidence type="ECO:0000313" key="4">
    <source>
        <dbReference type="Proteomes" id="UP000011083"/>
    </source>
</evidence>
<dbReference type="STRING" id="1257118.L8GTP7"/>
<dbReference type="EMBL" id="KB008001">
    <property type="protein sequence ID" value="ELR16302.1"/>
    <property type="molecule type" value="Genomic_DNA"/>
</dbReference>
<reference evidence="3 4" key="1">
    <citation type="journal article" date="2013" name="Genome Biol.">
        <title>Genome of Acanthamoeba castellanii highlights extensive lateral gene transfer and early evolution of tyrosine kinase signaling.</title>
        <authorList>
            <person name="Clarke M."/>
            <person name="Lohan A.J."/>
            <person name="Liu B."/>
            <person name="Lagkouvardos I."/>
            <person name="Roy S."/>
            <person name="Zafar N."/>
            <person name="Bertelli C."/>
            <person name="Schilde C."/>
            <person name="Kianianmomeni A."/>
            <person name="Burglin T.R."/>
            <person name="Frech C."/>
            <person name="Turcotte B."/>
            <person name="Kopec K.O."/>
            <person name="Synnott J.M."/>
            <person name="Choo C."/>
            <person name="Paponov I."/>
            <person name="Finkler A."/>
            <person name="Soon Heng Tan C."/>
            <person name="Hutchins A.P."/>
            <person name="Weinmeier T."/>
            <person name="Rattei T."/>
            <person name="Chu J.S."/>
            <person name="Gimenez G."/>
            <person name="Irimia M."/>
            <person name="Rigden D.J."/>
            <person name="Fitzpatrick D.A."/>
            <person name="Lorenzo-Morales J."/>
            <person name="Bateman A."/>
            <person name="Chiu C.H."/>
            <person name="Tang P."/>
            <person name="Hegemann P."/>
            <person name="Fromm H."/>
            <person name="Raoult D."/>
            <person name="Greub G."/>
            <person name="Miranda-Saavedra D."/>
            <person name="Chen N."/>
            <person name="Nash P."/>
            <person name="Ginger M.L."/>
            <person name="Horn M."/>
            <person name="Schaap P."/>
            <person name="Caler L."/>
            <person name="Loftus B."/>
        </authorList>
    </citation>
    <scope>NUCLEOTIDE SEQUENCE [LARGE SCALE GENOMIC DNA]</scope>
    <source>
        <strain evidence="3 4">Neff</strain>
    </source>
</reference>
<dbReference type="Pfam" id="PF02995">
    <property type="entry name" value="DUF229"/>
    <property type="match status" value="1"/>
</dbReference>
<dbReference type="VEuPathDB" id="AmoebaDB:ACA1_203060"/>
<dbReference type="OrthoDB" id="16136at2759"/>
<name>L8GTP7_ACACF</name>
<feature type="region of interest" description="Disordered" evidence="1">
    <location>
        <begin position="1"/>
        <end position="26"/>
    </location>
</feature>
<dbReference type="PANTHER" id="PTHR10974:SF1">
    <property type="entry name" value="FI08016P-RELATED"/>
    <property type="match status" value="1"/>
</dbReference>
<dbReference type="GeneID" id="14917042"/>
<dbReference type="InterPro" id="IPR017850">
    <property type="entry name" value="Alkaline_phosphatase_core_sf"/>
</dbReference>
<keyword evidence="2" id="KW-0812">Transmembrane</keyword>
<dbReference type="InterPro" id="IPR004245">
    <property type="entry name" value="DUF229"/>
</dbReference>
<feature type="transmembrane region" description="Helical" evidence="2">
    <location>
        <begin position="180"/>
        <end position="198"/>
    </location>
</feature>
<dbReference type="Proteomes" id="UP000011083">
    <property type="component" value="Unassembled WGS sequence"/>
</dbReference>
<accession>L8GTP7</accession>
<keyword evidence="4" id="KW-1185">Reference proteome</keyword>
<evidence type="ECO:0000256" key="1">
    <source>
        <dbReference type="SAM" id="MobiDB-lite"/>
    </source>
</evidence>
<dbReference type="AlphaFoldDB" id="L8GTP7"/>
<protein>
    <submittedName>
        <fullName evidence="3">Uncharacterized protein</fullName>
    </submittedName>
</protein>
<dbReference type="RefSeq" id="XP_004338315.1">
    <property type="nucleotide sequence ID" value="XM_004338267.1"/>
</dbReference>
<feature type="compositionally biased region" description="Low complexity" evidence="1">
    <location>
        <begin position="17"/>
        <end position="26"/>
    </location>
</feature>
<dbReference type="KEGG" id="acan:ACA1_203060"/>
<dbReference type="SUPFAM" id="SSF53649">
    <property type="entry name" value="Alkaline phosphatase-like"/>
    <property type="match status" value="1"/>
</dbReference>
<gene>
    <name evidence="3" type="ORF">ACA1_203060</name>
</gene>
<dbReference type="GO" id="GO:0005615">
    <property type="term" value="C:extracellular space"/>
    <property type="evidence" value="ECO:0007669"/>
    <property type="project" value="TreeGrafter"/>
</dbReference>